<dbReference type="RefSeq" id="WP_219527812.1">
    <property type="nucleotide sequence ID" value="NZ_JAHKRM010000003.1"/>
</dbReference>
<evidence type="ECO:0000313" key="8">
    <source>
        <dbReference type="Proteomes" id="UP001597097"/>
    </source>
</evidence>
<comment type="subcellular location">
    <subcellularLocation>
        <location evidence="1">Secreted</location>
    </subcellularLocation>
</comment>
<evidence type="ECO:0000259" key="6">
    <source>
        <dbReference type="Pfam" id="PF24517"/>
    </source>
</evidence>
<evidence type="ECO:0000256" key="5">
    <source>
        <dbReference type="SAM" id="SignalP"/>
    </source>
</evidence>
<reference evidence="8" key="1">
    <citation type="journal article" date="2019" name="Int. J. Syst. Evol. Microbiol.">
        <title>The Global Catalogue of Microorganisms (GCM) 10K type strain sequencing project: providing services to taxonomists for standard genome sequencing and annotation.</title>
        <authorList>
            <consortium name="The Broad Institute Genomics Platform"/>
            <consortium name="The Broad Institute Genome Sequencing Center for Infectious Disease"/>
            <person name="Wu L."/>
            <person name="Ma J."/>
        </authorList>
    </citation>
    <scope>NUCLEOTIDE SEQUENCE [LARGE SCALE GENOMIC DNA]</scope>
    <source>
        <strain evidence="8">CGMCC 1.15399</strain>
    </source>
</reference>
<accession>A0ABW4G2M2</accession>
<evidence type="ECO:0000256" key="3">
    <source>
        <dbReference type="ARBA" id="ARBA00022729"/>
    </source>
</evidence>
<dbReference type="EMBL" id="JBHUCM010000007">
    <property type="protein sequence ID" value="MFD1536859.1"/>
    <property type="molecule type" value="Genomic_DNA"/>
</dbReference>
<proteinExistence type="predicted"/>
<evidence type="ECO:0000313" key="7">
    <source>
        <dbReference type="EMBL" id="MFD1536859.1"/>
    </source>
</evidence>
<dbReference type="InterPro" id="IPR055372">
    <property type="entry name" value="CBM96"/>
</dbReference>
<keyword evidence="8" id="KW-1185">Reference proteome</keyword>
<dbReference type="Pfam" id="PF24517">
    <property type="entry name" value="CBM96"/>
    <property type="match status" value="1"/>
</dbReference>
<feature type="region of interest" description="Disordered" evidence="4">
    <location>
        <begin position="655"/>
        <end position="685"/>
    </location>
</feature>
<dbReference type="NCBIfam" id="NF033679">
    <property type="entry name" value="DNRLRE_dom"/>
    <property type="match status" value="1"/>
</dbReference>
<evidence type="ECO:0000256" key="4">
    <source>
        <dbReference type="SAM" id="MobiDB-lite"/>
    </source>
</evidence>
<sequence length="916" mass="97110">MIFMEMAPLRSRRLLRSSALAVTTGAALAASVLNPPLVQAQEAGPSPVSMAAATKQPPGEILGAATESRRVVRRQDGQVVIETWSLPVRLKQNNGAWAWIDTGLVEKDGALRPKLVKAPLAFTAGGKSEPFAQLSTTAGQSLALSWPTPLPRPQVSANRATYDLGDGAQLVVSAMATGFRYEIVLQHRPAKPLDLTLPVQVKGASSGERREELVDAQGRTALHASTPRLHIKPGRGTAAKSALGAFKSEQSGDNLRVALDGAKLDTAAFPVTISGSVAMPTSADVGVSDEGGTGDPSSPLLMAGGIFGIRNRVLLRFDTMALTGQRIIDAKLSVVNTDGPGCGEVGDGIQVRRTTSRWDPYNLTWANKPATTTEGATIVTQSHASDCGRRTLDWPVKEIAAAWASGSPNYGLTLQEPNEANTSDNFRELASTEYGDPGTDVPKLTVVTEPVPSPQVLYLAGPDGVEVFTAPADWKLDTLPVSSENVHALNGADDRAQANATTLAPPYFDPASGRVVAPATLAGKDTASQVLSGIAVDNGDADETLAIGFESEDSPAARTSAVAAPETPYSITPRYTEVANSYQALNAITDQVLDLDETIPAGTALFATQTWPQRNLVVVQSTDASAGLRKALADRYGTYNVAIWLRSESDRPHLNVQANPSAAEDSFAADDTRQKDTGKLNGGSVFTTRKSDNTTVYGACTTAFAMGRASDGLMVSAGHCAEGDGRLASAGIVEWTNWRDGQGTIKLPNQPTYYGDVSLIQTLLGRVTSPTIFIGDRNSSVKEWVGGRFSVRAREGDQYCIGGASPAKDPDPVSWGQICRFKVTDIAWKIEYTDRKTGESDGTVRWVQVGKKTGRCPVSGDSGAPVYTFRQSDGYVIAKGIYSGGKGNENVQSTCVSYFTDFHDVMKAVGKDIYKK</sequence>
<feature type="chain" id="PRO_5046440354" evidence="5">
    <location>
        <begin position="30"/>
        <end position="916"/>
    </location>
</feature>
<organism evidence="7 8">
    <name type="scientific">Nonomuraea guangzhouensis</name>
    <dbReference type="NCBI Taxonomy" id="1291555"/>
    <lineage>
        <taxon>Bacteria</taxon>
        <taxon>Bacillati</taxon>
        <taxon>Actinomycetota</taxon>
        <taxon>Actinomycetes</taxon>
        <taxon>Streptosporangiales</taxon>
        <taxon>Streptosporangiaceae</taxon>
        <taxon>Nonomuraea</taxon>
    </lineage>
</organism>
<feature type="domain" description="Carbohydrate-binding module family 96" evidence="6">
    <location>
        <begin position="309"/>
        <end position="423"/>
    </location>
</feature>
<keyword evidence="2" id="KW-0964">Secreted</keyword>
<protein>
    <submittedName>
        <fullName evidence="7">DNRLRE domain-containing protein</fullName>
    </submittedName>
</protein>
<evidence type="ECO:0000256" key="2">
    <source>
        <dbReference type="ARBA" id="ARBA00022525"/>
    </source>
</evidence>
<feature type="signal peptide" evidence="5">
    <location>
        <begin position="1"/>
        <end position="29"/>
    </location>
</feature>
<evidence type="ECO:0000256" key="1">
    <source>
        <dbReference type="ARBA" id="ARBA00004613"/>
    </source>
</evidence>
<comment type="caution">
    <text evidence="7">The sequence shown here is derived from an EMBL/GenBank/DDBJ whole genome shotgun (WGS) entry which is preliminary data.</text>
</comment>
<dbReference type="Proteomes" id="UP001597097">
    <property type="component" value="Unassembled WGS sequence"/>
</dbReference>
<gene>
    <name evidence="7" type="ORF">ACFSJ0_07435</name>
</gene>
<keyword evidence="3 5" id="KW-0732">Signal</keyword>
<name>A0ABW4G2M2_9ACTN</name>